<evidence type="ECO:0000313" key="2">
    <source>
        <dbReference type="EMBL" id="KAH3825226.1"/>
    </source>
</evidence>
<organism evidence="2 3">
    <name type="scientific">Dreissena polymorpha</name>
    <name type="common">Zebra mussel</name>
    <name type="synonym">Mytilus polymorpha</name>
    <dbReference type="NCBI Taxonomy" id="45954"/>
    <lineage>
        <taxon>Eukaryota</taxon>
        <taxon>Metazoa</taxon>
        <taxon>Spiralia</taxon>
        <taxon>Lophotrochozoa</taxon>
        <taxon>Mollusca</taxon>
        <taxon>Bivalvia</taxon>
        <taxon>Autobranchia</taxon>
        <taxon>Heteroconchia</taxon>
        <taxon>Euheterodonta</taxon>
        <taxon>Imparidentia</taxon>
        <taxon>Neoheterodontei</taxon>
        <taxon>Myida</taxon>
        <taxon>Dreissenoidea</taxon>
        <taxon>Dreissenidae</taxon>
        <taxon>Dreissena</taxon>
    </lineage>
</organism>
<keyword evidence="3" id="KW-1185">Reference proteome</keyword>
<reference evidence="2" key="2">
    <citation type="submission" date="2020-11" db="EMBL/GenBank/DDBJ databases">
        <authorList>
            <person name="McCartney M.A."/>
            <person name="Auch B."/>
            <person name="Kono T."/>
            <person name="Mallez S."/>
            <person name="Becker A."/>
            <person name="Gohl D.M."/>
            <person name="Silverstein K.A.T."/>
            <person name="Koren S."/>
            <person name="Bechman K.B."/>
            <person name="Herman A."/>
            <person name="Abrahante J.E."/>
            <person name="Garbe J."/>
        </authorList>
    </citation>
    <scope>NUCLEOTIDE SEQUENCE</scope>
    <source>
        <strain evidence="2">Duluth1</strain>
        <tissue evidence="2">Whole animal</tissue>
    </source>
</reference>
<dbReference type="AlphaFoldDB" id="A0A9D4GX24"/>
<evidence type="ECO:0000256" key="1">
    <source>
        <dbReference type="SAM" id="MobiDB-lite"/>
    </source>
</evidence>
<accession>A0A9D4GX24</accession>
<gene>
    <name evidence="2" type="ORF">DPMN_127100</name>
</gene>
<feature type="compositionally biased region" description="Basic and acidic residues" evidence="1">
    <location>
        <begin position="52"/>
        <end position="79"/>
    </location>
</feature>
<comment type="caution">
    <text evidence="2">The sequence shown here is derived from an EMBL/GenBank/DDBJ whole genome shotgun (WGS) entry which is preliminary data.</text>
</comment>
<name>A0A9D4GX24_DREPO</name>
<proteinExistence type="predicted"/>
<protein>
    <submittedName>
        <fullName evidence="2">Uncharacterized protein</fullName>
    </submittedName>
</protein>
<dbReference type="EMBL" id="JAIWYP010000005">
    <property type="protein sequence ID" value="KAH3825226.1"/>
    <property type="molecule type" value="Genomic_DNA"/>
</dbReference>
<sequence>MFIPMLQRERRRCFPGANEGVELPHHASLQIVPNSVCAERYDVSPEDLDVSPEDHDVSQEDHDVSPEDHDVSPEDHDVSPEDYDVSPEDTPLIYAAGEGRDSCQVGFNIVNVH</sequence>
<dbReference type="Proteomes" id="UP000828390">
    <property type="component" value="Unassembled WGS sequence"/>
</dbReference>
<evidence type="ECO:0000313" key="3">
    <source>
        <dbReference type="Proteomes" id="UP000828390"/>
    </source>
</evidence>
<reference evidence="2" key="1">
    <citation type="journal article" date="2019" name="bioRxiv">
        <title>The Genome of the Zebra Mussel, Dreissena polymorpha: A Resource for Invasive Species Research.</title>
        <authorList>
            <person name="McCartney M.A."/>
            <person name="Auch B."/>
            <person name="Kono T."/>
            <person name="Mallez S."/>
            <person name="Zhang Y."/>
            <person name="Obille A."/>
            <person name="Becker A."/>
            <person name="Abrahante J.E."/>
            <person name="Garbe J."/>
            <person name="Badalamenti J.P."/>
            <person name="Herman A."/>
            <person name="Mangelson H."/>
            <person name="Liachko I."/>
            <person name="Sullivan S."/>
            <person name="Sone E.D."/>
            <person name="Koren S."/>
            <person name="Silverstein K.A.T."/>
            <person name="Beckman K.B."/>
            <person name="Gohl D.M."/>
        </authorList>
    </citation>
    <scope>NUCLEOTIDE SEQUENCE</scope>
    <source>
        <strain evidence="2">Duluth1</strain>
        <tissue evidence="2">Whole animal</tissue>
    </source>
</reference>
<feature type="region of interest" description="Disordered" evidence="1">
    <location>
        <begin position="40"/>
        <end position="89"/>
    </location>
</feature>